<comment type="similarity">
    <text evidence="1">Belongs to the bacterial secretin family.</text>
</comment>
<name>A0A2S3QV66_VIBVL</name>
<dbReference type="GO" id="GO:0015627">
    <property type="term" value="C:type II protein secretion system complex"/>
    <property type="evidence" value="ECO:0007669"/>
    <property type="project" value="TreeGrafter"/>
</dbReference>
<evidence type="ECO:0000313" key="6">
    <source>
        <dbReference type="Proteomes" id="UP000237466"/>
    </source>
</evidence>
<dbReference type="Pfam" id="PF00263">
    <property type="entry name" value="Secretin"/>
    <property type="match status" value="1"/>
</dbReference>
<reference evidence="5 6" key="1">
    <citation type="journal article" date="2018" name="Front. Microbiol.">
        <title>Phylogeny of Vibrio vulnificus from the Analysis of the Core-Genome: Implications for Intra-Species Taxonomy.</title>
        <authorList>
            <person name="Roig F.J."/>
            <person name="Gonzalez-Candelas F."/>
            <person name="Sanjuan E."/>
            <person name="Fouz B."/>
            <person name="Feil E.J."/>
            <person name="Llorens C."/>
            <person name="Baker-Austin C."/>
            <person name="Oliver J.D."/>
            <person name="Danin-Poleg Y."/>
            <person name="Gibas C.J."/>
            <person name="Kashi Y."/>
            <person name="Gulig P.A."/>
            <person name="Morrison S.S."/>
            <person name="Amaro C."/>
        </authorList>
    </citation>
    <scope>NUCLEOTIDE SEQUENCE [LARGE SCALE GENOMIC DNA]</scope>
    <source>
        <strain evidence="5 6">CECT4608</strain>
    </source>
</reference>
<evidence type="ECO:0000259" key="3">
    <source>
        <dbReference type="Pfam" id="PF00263"/>
    </source>
</evidence>
<feature type="signal peptide" evidence="2">
    <location>
        <begin position="1"/>
        <end position="22"/>
    </location>
</feature>
<dbReference type="Pfam" id="PF13629">
    <property type="entry name" value="T2SS-T3SS_pil_N"/>
    <property type="match status" value="1"/>
</dbReference>
<dbReference type="EMBL" id="PDGH01000146">
    <property type="protein sequence ID" value="POB41754.1"/>
    <property type="molecule type" value="Genomic_DNA"/>
</dbReference>
<dbReference type="RefSeq" id="WP_103201195.1">
    <property type="nucleotide sequence ID" value="NZ_AP026552.1"/>
</dbReference>
<feature type="chain" id="PRO_5015571632" evidence="2">
    <location>
        <begin position="23"/>
        <end position="462"/>
    </location>
</feature>
<dbReference type="Proteomes" id="UP000237466">
    <property type="component" value="Unassembled WGS sequence"/>
</dbReference>
<accession>A0A2S3QV66</accession>
<dbReference type="InterPro" id="IPR001775">
    <property type="entry name" value="GspD/PilQ"/>
</dbReference>
<dbReference type="PANTHER" id="PTHR30332:SF17">
    <property type="entry name" value="TYPE IV PILIATION SYSTEM PROTEIN DR_0774-RELATED"/>
    <property type="match status" value="1"/>
</dbReference>
<organism evidence="5 6">
    <name type="scientific">Vibrio vulnificus</name>
    <dbReference type="NCBI Taxonomy" id="672"/>
    <lineage>
        <taxon>Bacteria</taxon>
        <taxon>Pseudomonadati</taxon>
        <taxon>Pseudomonadota</taxon>
        <taxon>Gammaproteobacteria</taxon>
        <taxon>Vibrionales</taxon>
        <taxon>Vibrionaceae</taxon>
        <taxon>Vibrio</taxon>
    </lineage>
</organism>
<dbReference type="PANTHER" id="PTHR30332">
    <property type="entry name" value="PROBABLE GENERAL SECRETION PATHWAY PROTEIN D"/>
    <property type="match status" value="1"/>
</dbReference>
<dbReference type="GO" id="GO:0009306">
    <property type="term" value="P:protein secretion"/>
    <property type="evidence" value="ECO:0007669"/>
    <property type="project" value="InterPro"/>
</dbReference>
<evidence type="ECO:0000256" key="2">
    <source>
        <dbReference type="SAM" id="SignalP"/>
    </source>
</evidence>
<dbReference type="PRINTS" id="PR00811">
    <property type="entry name" value="BCTERIALGSPD"/>
</dbReference>
<comment type="caution">
    <text evidence="5">The sequence shown here is derived from an EMBL/GenBank/DDBJ whole genome shotgun (WGS) entry which is preliminary data.</text>
</comment>
<proteinExistence type="inferred from homology"/>
<sequence length="462" mass="49510">MKVAKQWWSVVVCCLLVPLAHAAKQIDLEVGQSRLIPLSQEMRSVYIVDSTVADVKTPSARSALVFGAKVGKTDLVIVGKEGEAIAHYRLNVKNSGLSQLERHLETLYPSHRITLQSVGDSIAVAGTVASPEMAADILSLVNNFAVGQVADKERLKEINADASRKSANPPEGPGGQSVLPLVINQLKITAAPQVNISIRMVEMAKSTSEELGIRWQSVNPNWMLGVSPGNQFATGIDLTDPDNLIKESAFMGIIDALASKSLVNVLAEPNLTAKSGEKAEFLVGGEFPFPSIDGESVGVEFKSFGVGLSVTPTVLSENRISLTVTPVVSALSRQNSIKINGVDVPGLDKRTATTTIELADGQSFALAGLLRTSEENSVDAIPFLGELPGVGALFRTNKNQQIERELVIIATASLVQPTGDIESIPTPLDHFRAPTRLERLLFGELEGHTDTPKLIGDYGYRY</sequence>
<evidence type="ECO:0000313" key="5">
    <source>
        <dbReference type="EMBL" id="POB41754.1"/>
    </source>
</evidence>
<dbReference type="InterPro" id="IPR004846">
    <property type="entry name" value="T2SS/T3SS_dom"/>
</dbReference>
<protein>
    <submittedName>
        <fullName evidence="5">Pilus assembly protein CpaC</fullName>
    </submittedName>
</protein>
<dbReference type="InterPro" id="IPR032789">
    <property type="entry name" value="T2SS-T3SS_pil_N"/>
</dbReference>
<dbReference type="AlphaFoldDB" id="A0A2S3QV66"/>
<feature type="domain" description="Pilus formation protein N-terminal" evidence="4">
    <location>
        <begin position="23"/>
        <end position="92"/>
    </location>
</feature>
<keyword evidence="2" id="KW-0732">Signal</keyword>
<gene>
    <name evidence="5" type="ORF">CRN52_22445</name>
</gene>
<evidence type="ECO:0000259" key="4">
    <source>
        <dbReference type="Pfam" id="PF13629"/>
    </source>
</evidence>
<evidence type="ECO:0000256" key="1">
    <source>
        <dbReference type="RuleBase" id="RU004003"/>
    </source>
</evidence>
<feature type="domain" description="Type II/III secretion system secretin-like" evidence="3">
    <location>
        <begin position="256"/>
        <end position="415"/>
    </location>
</feature>
<dbReference type="InterPro" id="IPR050810">
    <property type="entry name" value="Bact_Secretion_Sys_Channel"/>
</dbReference>